<dbReference type="Gene3D" id="3.40.50.720">
    <property type="entry name" value="NAD(P)-binding Rossmann-like Domain"/>
    <property type="match status" value="1"/>
</dbReference>
<proteinExistence type="inferred from homology"/>
<dbReference type="PANTHER" id="PTHR42879">
    <property type="entry name" value="3-OXOACYL-(ACYL-CARRIER-PROTEIN) REDUCTASE"/>
    <property type="match status" value="1"/>
</dbReference>
<dbReference type="PANTHER" id="PTHR42879:SF2">
    <property type="entry name" value="3-OXOACYL-[ACYL-CARRIER-PROTEIN] REDUCTASE FABG"/>
    <property type="match status" value="1"/>
</dbReference>
<sequence length="247" mass="24913">MTLSPAALSGRTAVVTGGGAGIGARTAELLGAAGAHVLVVDRDAAAAAAVAKGLASAEPVALDLGDDAAIEAAADRFAAADILVNNAGVSRVERFVDSDPAGWDLLWRVNLRAPMRLAQAVLPGMTERGWGRVVFVATDSARAGAGGEGVYSATKAGLLGFAKTLARESARAGVTSNVVCPGLVDTAMLRGVAETKPGVIDALTKAIPMRRLGDVDEIAQSISFLCSPEASYVTGQTLSVNGGITMN</sequence>
<accession>A0ABW1IDN1</accession>
<keyword evidence="3" id="KW-1185">Reference proteome</keyword>
<gene>
    <name evidence="2" type="ORF">ACFQH9_19365</name>
</gene>
<name>A0ABW1IDN1_9PSEU</name>
<dbReference type="PRINTS" id="PR00081">
    <property type="entry name" value="GDHRDH"/>
</dbReference>
<dbReference type="EMBL" id="JBHSQK010000047">
    <property type="protein sequence ID" value="MFC5950432.1"/>
    <property type="molecule type" value="Genomic_DNA"/>
</dbReference>
<keyword evidence="2" id="KW-0560">Oxidoreductase</keyword>
<dbReference type="InterPro" id="IPR050259">
    <property type="entry name" value="SDR"/>
</dbReference>
<evidence type="ECO:0000256" key="1">
    <source>
        <dbReference type="ARBA" id="ARBA00006484"/>
    </source>
</evidence>
<organism evidence="2 3">
    <name type="scientific">Pseudonocardia lutea</name>
    <dbReference type="NCBI Taxonomy" id="2172015"/>
    <lineage>
        <taxon>Bacteria</taxon>
        <taxon>Bacillati</taxon>
        <taxon>Actinomycetota</taxon>
        <taxon>Actinomycetes</taxon>
        <taxon>Pseudonocardiales</taxon>
        <taxon>Pseudonocardiaceae</taxon>
        <taxon>Pseudonocardia</taxon>
    </lineage>
</organism>
<dbReference type="GO" id="GO:0016491">
    <property type="term" value="F:oxidoreductase activity"/>
    <property type="evidence" value="ECO:0007669"/>
    <property type="project" value="UniProtKB-KW"/>
</dbReference>
<comment type="similarity">
    <text evidence="1">Belongs to the short-chain dehydrogenases/reductases (SDR) family.</text>
</comment>
<dbReference type="Proteomes" id="UP001596119">
    <property type="component" value="Unassembled WGS sequence"/>
</dbReference>
<dbReference type="PRINTS" id="PR00080">
    <property type="entry name" value="SDRFAMILY"/>
</dbReference>
<dbReference type="EC" id="1.1.1.-" evidence="2"/>
<dbReference type="RefSeq" id="WP_379567566.1">
    <property type="nucleotide sequence ID" value="NZ_JBHSQK010000047.1"/>
</dbReference>
<evidence type="ECO:0000313" key="2">
    <source>
        <dbReference type="EMBL" id="MFC5950432.1"/>
    </source>
</evidence>
<dbReference type="Pfam" id="PF13561">
    <property type="entry name" value="adh_short_C2"/>
    <property type="match status" value="1"/>
</dbReference>
<dbReference type="InterPro" id="IPR036291">
    <property type="entry name" value="NAD(P)-bd_dom_sf"/>
</dbReference>
<protein>
    <submittedName>
        <fullName evidence="2">SDR family NAD(P)-dependent oxidoreductase</fullName>
        <ecNumber evidence="2">1.1.1.-</ecNumber>
    </submittedName>
</protein>
<dbReference type="InterPro" id="IPR002347">
    <property type="entry name" value="SDR_fam"/>
</dbReference>
<reference evidence="3" key="1">
    <citation type="journal article" date="2019" name="Int. J. Syst. Evol. Microbiol.">
        <title>The Global Catalogue of Microorganisms (GCM) 10K type strain sequencing project: providing services to taxonomists for standard genome sequencing and annotation.</title>
        <authorList>
            <consortium name="The Broad Institute Genomics Platform"/>
            <consortium name="The Broad Institute Genome Sequencing Center for Infectious Disease"/>
            <person name="Wu L."/>
            <person name="Ma J."/>
        </authorList>
    </citation>
    <scope>NUCLEOTIDE SEQUENCE [LARGE SCALE GENOMIC DNA]</scope>
    <source>
        <strain evidence="3">CGMCC 4.7397</strain>
    </source>
</reference>
<comment type="caution">
    <text evidence="2">The sequence shown here is derived from an EMBL/GenBank/DDBJ whole genome shotgun (WGS) entry which is preliminary data.</text>
</comment>
<dbReference type="SUPFAM" id="SSF51735">
    <property type="entry name" value="NAD(P)-binding Rossmann-fold domains"/>
    <property type="match status" value="1"/>
</dbReference>
<evidence type="ECO:0000313" key="3">
    <source>
        <dbReference type="Proteomes" id="UP001596119"/>
    </source>
</evidence>